<dbReference type="GO" id="GO:0005524">
    <property type="term" value="F:ATP binding"/>
    <property type="evidence" value="ECO:0007669"/>
    <property type="project" value="InterPro"/>
</dbReference>
<dbReference type="GO" id="GO:0004176">
    <property type="term" value="F:ATP-dependent peptidase activity"/>
    <property type="evidence" value="ECO:0007669"/>
    <property type="project" value="InterPro"/>
</dbReference>
<dbReference type="RefSeq" id="WP_259469558.1">
    <property type="nucleotide sequence ID" value="NZ_CACRTI010000002.1"/>
</dbReference>
<organism evidence="1">
    <name type="scientific">Citrobacter amalonaticus</name>
    <dbReference type="NCBI Taxonomy" id="35703"/>
    <lineage>
        <taxon>Bacteria</taxon>
        <taxon>Pseudomonadati</taxon>
        <taxon>Pseudomonadota</taxon>
        <taxon>Gammaproteobacteria</taxon>
        <taxon>Enterobacterales</taxon>
        <taxon>Enterobacteriaceae</taxon>
        <taxon>Citrobacter</taxon>
    </lineage>
</organism>
<dbReference type="AlphaFoldDB" id="A0A6N2RXY0"/>
<dbReference type="GO" id="GO:0006508">
    <property type="term" value="P:proteolysis"/>
    <property type="evidence" value="ECO:0007669"/>
    <property type="project" value="InterPro"/>
</dbReference>
<dbReference type="GO" id="GO:0004222">
    <property type="term" value="F:metalloendopeptidase activity"/>
    <property type="evidence" value="ECO:0007669"/>
    <property type="project" value="InterPro"/>
</dbReference>
<dbReference type="EMBL" id="CACRTI010000002">
    <property type="protein sequence ID" value="VYS86183.1"/>
    <property type="molecule type" value="Genomic_DNA"/>
</dbReference>
<evidence type="ECO:0008006" key="2">
    <source>
        <dbReference type="Google" id="ProtNLM"/>
    </source>
</evidence>
<gene>
    <name evidence="1" type="ORF">CALFYP1_01863</name>
</gene>
<dbReference type="SUPFAM" id="SSF140990">
    <property type="entry name" value="FtsH protease domain-like"/>
    <property type="match status" value="1"/>
</dbReference>
<reference evidence="1" key="1">
    <citation type="submission" date="2019-11" db="EMBL/GenBank/DDBJ databases">
        <authorList>
            <person name="Feng L."/>
        </authorList>
    </citation>
    <scope>NUCLEOTIDE SEQUENCE</scope>
    <source>
        <strain evidence="1">CAmalonaticusLFYP1</strain>
    </source>
</reference>
<protein>
    <recommendedName>
        <fullName evidence="2">Peptidase M41 domain-containing protein</fullName>
    </recommendedName>
</protein>
<sequence length="190" mass="21822">MMEQYDFKNATYQIGKHEAGHWLAAFKLGWKPRNIEIRVPFHEKGHFGSTLTSFKTSLTSIADVRSYALGRVKILYSGAYAEHFDGKEFNFDSILSDFKPGGGAYSDYWKAEEIYFFYHNCLEHSAGWEEEFKPIIYDVQMMVQMHFNFINSVGLHLAELAHQPGDVITMPGEKLVEIFNSSKISLPDFS</sequence>
<proteinExistence type="predicted"/>
<accession>A0A6N2RXY0</accession>
<name>A0A6N2RXY0_CITAM</name>
<evidence type="ECO:0000313" key="1">
    <source>
        <dbReference type="EMBL" id="VYS86183.1"/>
    </source>
</evidence>
<dbReference type="InterPro" id="IPR037219">
    <property type="entry name" value="Peptidase_M41-like"/>
</dbReference>